<feature type="non-terminal residue" evidence="1">
    <location>
        <position position="1"/>
    </location>
</feature>
<evidence type="ECO:0000313" key="2">
    <source>
        <dbReference type="Proteomes" id="UP000663992"/>
    </source>
</evidence>
<gene>
    <name evidence="1" type="ORF">J0A65_26620</name>
</gene>
<protein>
    <submittedName>
        <fullName evidence="1">Uncharacterized protein</fullName>
    </submittedName>
</protein>
<comment type="caution">
    <text evidence="1">The sequence shown here is derived from an EMBL/GenBank/DDBJ whole genome shotgun (WGS) entry which is preliminary data.</text>
</comment>
<proteinExistence type="predicted"/>
<dbReference type="EMBL" id="JAFKCS010000772">
    <property type="protein sequence ID" value="MBN7823470.1"/>
    <property type="molecule type" value="Genomic_DNA"/>
</dbReference>
<keyword evidence="2" id="KW-1185">Reference proteome</keyword>
<name>A0ABS3D3V4_9ALTE</name>
<evidence type="ECO:0000313" key="1">
    <source>
        <dbReference type="EMBL" id="MBN7823470.1"/>
    </source>
</evidence>
<accession>A0ABS3D3V4</accession>
<organism evidence="1 2">
    <name type="scientific">Bowmanella yangjiangensis</name>
    <dbReference type="NCBI Taxonomy" id="2811230"/>
    <lineage>
        <taxon>Bacteria</taxon>
        <taxon>Pseudomonadati</taxon>
        <taxon>Pseudomonadota</taxon>
        <taxon>Gammaproteobacteria</taxon>
        <taxon>Alteromonadales</taxon>
        <taxon>Alteromonadaceae</taxon>
        <taxon>Bowmanella</taxon>
    </lineage>
</organism>
<reference evidence="1 2" key="1">
    <citation type="submission" date="2021-03" db="EMBL/GenBank/DDBJ databases">
        <title>novel species isolated from a fishpond in China.</title>
        <authorList>
            <person name="Lu H."/>
            <person name="Cai Z."/>
        </authorList>
    </citation>
    <scope>NUCLEOTIDE SEQUENCE [LARGE SCALE GENOMIC DNA]</scope>
    <source>
        <strain evidence="1 2">Y57</strain>
    </source>
</reference>
<dbReference type="Proteomes" id="UP000663992">
    <property type="component" value="Unassembled WGS sequence"/>
</dbReference>
<dbReference type="RefSeq" id="WP_206597179.1">
    <property type="nucleotide sequence ID" value="NZ_JAFKCS010000772.1"/>
</dbReference>
<sequence length="66" mass="7146">LHPHNLCISPAFLPLSSRSQVDNSVRAQPWVDIDQFSVRQALRGPWPGVDSFSTGCSTASVYVSGC</sequence>